<organism evidence="5 6">
    <name type="scientific">Glomus cerebriforme</name>
    <dbReference type="NCBI Taxonomy" id="658196"/>
    <lineage>
        <taxon>Eukaryota</taxon>
        <taxon>Fungi</taxon>
        <taxon>Fungi incertae sedis</taxon>
        <taxon>Mucoromycota</taxon>
        <taxon>Glomeromycotina</taxon>
        <taxon>Glomeromycetes</taxon>
        <taxon>Glomerales</taxon>
        <taxon>Glomeraceae</taxon>
        <taxon>Glomus</taxon>
    </lineage>
</organism>
<reference evidence="5 6" key="1">
    <citation type="submission" date="2018-06" db="EMBL/GenBank/DDBJ databases">
        <title>Comparative genomics reveals the genomic features of Rhizophagus irregularis, R. cerebriforme, R. diaphanum and Gigaspora rosea, and their symbiotic lifestyle signature.</title>
        <authorList>
            <person name="Morin E."/>
            <person name="San Clemente H."/>
            <person name="Chen E.C.H."/>
            <person name="De La Providencia I."/>
            <person name="Hainaut M."/>
            <person name="Kuo A."/>
            <person name="Kohler A."/>
            <person name="Murat C."/>
            <person name="Tang N."/>
            <person name="Roy S."/>
            <person name="Loubradou J."/>
            <person name="Henrissat B."/>
            <person name="Grigoriev I.V."/>
            <person name="Corradi N."/>
            <person name="Roux C."/>
            <person name="Martin F.M."/>
        </authorList>
    </citation>
    <scope>NUCLEOTIDE SEQUENCE [LARGE SCALE GENOMIC DNA]</scope>
    <source>
        <strain evidence="5 6">DAOM 227022</strain>
    </source>
</reference>
<dbReference type="InterPro" id="IPR027417">
    <property type="entry name" value="P-loop_NTPase"/>
</dbReference>
<dbReference type="Proteomes" id="UP000265703">
    <property type="component" value="Unassembled WGS sequence"/>
</dbReference>
<gene>
    <name evidence="5" type="ORF">C1645_822584</name>
</gene>
<evidence type="ECO:0000256" key="3">
    <source>
        <dbReference type="ARBA" id="ARBA00022525"/>
    </source>
</evidence>
<dbReference type="SUPFAM" id="SSF52540">
    <property type="entry name" value="P-loop containing nucleoside triphosphate hydrolases"/>
    <property type="match status" value="1"/>
</dbReference>
<comment type="subcellular location">
    <subcellularLocation>
        <location evidence="1">Host cell</location>
    </subcellularLocation>
    <subcellularLocation>
        <location evidence="2">Secreted</location>
    </subcellularLocation>
</comment>
<dbReference type="Pfam" id="PF20147">
    <property type="entry name" value="Crinkler"/>
    <property type="match status" value="1"/>
</dbReference>
<evidence type="ECO:0000313" key="5">
    <source>
        <dbReference type="EMBL" id="RIA91010.1"/>
    </source>
</evidence>
<dbReference type="GO" id="GO:0043657">
    <property type="term" value="C:host cell"/>
    <property type="evidence" value="ECO:0007669"/>
    <property type="project" value="UniProtKB-SubCell"/>
</dbReference>
<evidence type="ECO:0000256" key="1">
    <source>
        <dbReference type="ARBA" id="ARBA00004340"/>
    </source>
</evidence>
<keyword evidence="3" id="KW-0964">Secreted</keyword>
<evidence type="ECO:0000256" key="2">
    <source>
        <dbReference type="ARBA" id="ARBA00004613"/>
    </source>
</evidence>
<name>A0A397SXS8_9GLOM</name>
<dbReference type="GO" id="GO:0005576">
    <property type="term" value="C:extracellular region"/>
    <property type="evidence" value="ECO:0007669"/>
    <property type="project" value="UniProtKB-SubCell"/>
</dbReference>
<comment type="caution">
    <text evidence="5">The sequence shown here is derived from an EMBL/GenBank/DDBJ whole genome shotgun (WGS) entry which is preliminary data.</text>
</comment>
<protein>
    <recommendedName>
        <fullName evidence="4">Crinkler effector protein N-terminal domain-containing protein</fullName>
    </recommendedName>
</protein>
<proteinExistence type="predicted"/>
<sequence>MDQSSGSSVQTEIFPPENIRLHIKYTKRSLFNILLKREIPAQRSLFAVSITNEITLSSQLRNAIYKIKENTFTNVDENNLILWKVNIPINKENMSKLDEASRSSREVNIGRDFEGEKLFPADEIPEDYRNQQPPEVKTIHIIIQPLSPVTTVSPMHIISDEVKTEIKNKVIKAFPHINNFSIDQLTNALALIWDVEVLKIGPPDPQNDPYIKLKEEPSFFKINLPHGITPETSETVDLCLPSYGMSYQNPFYDDPQFQETVDLVQEKIVRNPRDVIVLAGVSGGGKTTATFGIAVRRWSIYIDFTTSNGTYGDHAGTELSAIKKMNPEFKRNDQQGKAFHMLDMVILSRGILLLKMLIEKKVSTPKEWLFVQLQMDDSEVREILSYKNYDILNTKTLINKINDCLKINRLTLIFDEAQVLCRRDYGEYKGSTNPNKRWNLLQAYIEHLTHLSVTCLIAGTYMHMASGISLITSVGKVPNMHAQIVLKLPFLSQDDVLRNLDAVIDLTDVMQKTRDCLGHILKGRPRNCASFVQDLITKRESKNRTKDQEIQELLCSWFTQISSDMSAYLENTCIYPRADKFNLEIAIMDILRLRVFYNHKFKHAIKLLQHSIIPCQSPDSIKLSKSDDPQNSYKIQINTSLESYLVSSIEVFLRERGKTLVEVFIDDIIRLNNIPSIGNEFNAVFIMAMIQKRGFIVRDELNRWKNGQEFNLPSWITSTMRFITISNLSGSVPIAEYIDNTTYYRSYGIQPDRFSGSNVVVSFADDKQNVVLLSANCTVSREPIKRSKIKEQIFKSCMKFQYMINTKKKKRDEDHDEQFSWKEEEFLETGLGKIPDNKEDNSEKKETEKYDQYFNHDDLNYDLKYIENTKDYQVSRIPKYANNHQKIKSSTENQKHIYVSVELPHRASKKPELFRFNEYGDLVIIVDNRNMEYVFGPAIKTLVERISYKENQENSMNQDLMDETE</sequence>
<dbReference type="InterPro" id="IPR045379">
    <property type="entry name" value="Crinkler_N"/>
</dbReference>
<evidence type="ECO:0000259" key="4">
    <source>
        <dbReference type="Pfam" id="PF20147"/>
    </source>
</evidence>
<evidence type="ECO:0000313" key="6">
    <source>
        <dbReference type="Proteomes" id="UP000265703"/>
    </source>
</evidence>
<dbReference type="AlphaFoldDB" id="A0A397SXS8"/>
<feature type="domain" description="Crinkler effector protein N-terminal" evidence="4">
    <location>
        <begin position="43"/>
        <end position="144"/>
    </location>
</feature>
<keyword evidence="6" id="KW-1185">Reference proteome</keyword>
<dbReference type="OrthoDB" id="2377236at2759"/>
<accession>A0A397SXS8</accession>
<dbReference type="EMBL" id="QKYT01000164">
    <property type="protein sequence ID" value="RIA91010.1"/>
    <property type="molecule type" value="Genomic_DNA"/>
</dbReference>